<accession>A0ABD2WZT3</accession>
<evidence type="ECO:0000313" key="2">
    <source>
        <dbReference type="EMBL" id="KAL3398556.1"/>
    </source>
</evidence>
<dbReference type="AlphaFoldDB" id="A0ABD2WZT3"/>
<gene>
    <name evidence="2" type="ORF">TKK_007699</name>
</gene>
<name>A0ABD2WZT3_9HYME</name>
<comment type="caution">
    <text evidence="2">The sequence shown here is derived from an EMBL/GenBank/DDBJ whole genome shotgun (WGS) entry which is preliminary data.</text>
</comment>
<keyword evidence="1" id="KW-0732">Signal</keyword>
<dbReference type="Proteomes" id="UP001627154">
    <property type="component" value="Unassembled WGS sequence"/>
</dbReference>
<reference evidence="2 3" key="1">
    <citation type="journal article" date="2024" name="bioRxiv">
        <title>A reference genome for Trichogramma kaykai: A tiny desert-dwelling parasitoid wasp with competing sex-ratio distorters.</title>
        <authorList>
            <person name="Culotta J."/>
            <person name="Lindsey A.R."/>
        </authorList>
    </citation>
    <scope>NUCLEOTIDE SEQUENCE [LARGE SCALE GENOMIC DNA]</scope>
    <source>
        <strain evidence="2 3">KSX58</strain>
    </source>
</reference>
<evidence type="ECO:0000313" key="3">
    <source>
        <dbReference type="Proteomes" id="UP001627154"/>
    </source>
</evidence>
<organism evidence="2 3">
    <name type="scientific">Trichogramma kaykai</name>
    <dbReference type="NCBI Taxonomy" id="54128"/>
    <lineage>
        <taxon>Eukaryota</taxon>
        <taxon>Metazoa</taxon>
        <taxon>Ecdysozoa</taxon>
        <taxon>Arthropoda</taxon>
        <taxon>Hexapoda</taxon>
        <taxon>Insecta</taxon>
        <taxon>Pterygota</taxon>
        <taxon>Neoptera</taxon>
        <taxon>Endopterygota</taxon>
        <taxon>Hymenoptera</taxon>
        <taxon>Apocrita</taxon>
        <taxon>Proctotrupomorpha</taxon>
        <taxon>Chalcidoidea</taxon>
        <taxon>Trichogrammatidae</taxon>
        <taxon>Trichogramma</taxon>
    </lineage>
</organism>
<feature type="signal peptide" evidence="1">
    <location>
        <begin position="1"/>
        <end position="24"/>
    </location>
</feature>
<keyword evidence="3" id="KW-1185">Reference proteome</keyword>
<proteinExistence type="predicted"/>
<sequence length="269" mass="30392">MFKARTPPLLLLLLLLLLLPLARLMLHTTTCTTAAIRSCCNGSRGFSMLCAYNEGQLGCTHRHHIRVRVYLYRKFVSVYIRARAVRLSRARGARASPCNLIPISRAQAMSATLEFCNLVSANRCAQEAARGAVVAEARFFGKILSAAKVAAAVMDFFSIIPKLVGKQVQRSLPAKPSIYDASPTANIYIRSDDLYSVKPSLLRRLKKFEMSLDDSFATLISLLERKCSNSHRMIIRIRLKYVILICFKFNIESIMSWRITRDCIDLCFY</sequence>
<feature type="chain" id="PRO_5044880586" evidence="1">
    <location>
        <begin position="25"/>
        <end position="269"/>
    </location>
</feature>
<protein>
    <submittedName>
        <fullName evidence="2">Uncharacterized protein</fullName>
    </submittedName>
</protein>
<dbReference type="EMBL" id="JBJJXI010000059">
    <property type="protein sequence ID" value="KAL3398556.1"/>
    <property type="molecule type" value="Genomic_DNA"/>
</dbReference>
<evidence type="ECO:0000256" key="1">
    <source>
        <dbReference type="SAM" id="SignalP"/>
    </source>
</evidence>